<reference evidence="2 3" key="1">
    <citation type="submission" date="2015-08" db="EMBL/GenBank/DDBJ databases">
        <title>The genome of the Asian arowana (Scleropages formosus).</title>
        <authorList>
            <person name="Tan M.H."/>
            <person name="Gan H.M."/>
            <person name="Croft L.J."/>
            <person name="Austin C.M."/>
        </authorList>
    </citation>
    <scope>NUCLEOTIDE SEQUENCE [LARGE SCALE GENOMIC DNA]</scope>
    <source>
        <strain evidence="2">Aro1</strain>
    </source>
</reference>
<proteinExistence type="predicted"/>
<name>A0A0P7U4D6_SCLFO</name>
<organism evidence="2 3">
    <name type="scientific">Scleropages formosus</name>
    <name type="common">Asian bonytongue</name>
    <name type="synonym">Osteoglossum formosum</name>
    <dbReference type="NCBI Taxonomy" id="113540"/>
    <lineage>
        <taxon>Eukaryota</taxon>
        <taxon>Metazoa</taxon>
        <taxon>Chordata</taxon>
        <taxon>Craniata</taxon>
        <taxon>Vertebrata</taxon>
        <taxon>Euteleostomi</taxon>
        <taxon>Actinopterygii</taxon>
        <taxon>Neopterygii</taxon>
        <taxon>Teleostei</taxon>
        <taxon>Osteoglossocephala</taxon>
        <taxon>Osteoglossomorpha</taxon>
        <taxon>Osteoglossiformes</taxon>
        <taxon>Osteoglossidae</taxon>
        <taxon>Scleropages</taxon>
    </lineage>
</organism>
<dbReference type="InterPro" id="IPR040010">
    <property type="entry name" value="ZN608/ZN609"/>
</dbReference>
<comment type="caution">
    <text evidence="2">The sequence shown here is derived from an EMBL/GenBank/DDBJ whole genome shotgun (WGS) entry which is preliminary data.</text>
</comment>
<evidence type="ECO:0000313" key="3">
    <source>
        <dbReference type="Proteomes" id="UP000034805"/>
    </source>
</evidence>
<evidence type="ECO:0000313" key="2">
    <source>
        <dbReference type="EMBL" id="KPP68980.1"/>
    </source>
</evidence>
<protein>
    <submittedName>
        <fullName evidence="2">Uncharacterized protein</fullName>
    </submittedName>
</protein>
<feature type="compositionally biased region" description="Basic and acidic residues" evidence="1">
    <location>
        <begin position="103"/>
        <end position="120"/>
    </location>
</feature>
<dbReference type="PANTHER" id="PTHR21564:SF4">
    <property type="entry name" value="ZINC FINGER PROTEIN 608"/>
    <property type="match status" value="1"/>
</dbReference>
<feature type="compositionally biased region" description="Low complexity" evidence="1">
    <location>
        <begin position="121"/>
        <end position="131"/>
    </location>
</feature>
<feature type="compositionally biased region" description="Basic residues" evidence="1">
    <location>
        <begin position="89"/>
        <end position="100"/>
    </location>
</feature>
<evidence type="ECO:0000256" key="1">
    <source>
        <dbReference type="SAM" id="MobiDB-lite"/>
    </source>
</evidence>
<sequence>MSVIPVGERSADPSGVETYDSGDDWEIGVGDLIIDLDADLEKDRQKLEMNRLGSAKGSTKEYEGMGSAGRSRTLRGGARDHEPGAGPGGRRRARKRRAVRQRQGGEERQDSEQEREEGAGRRQQGQAGEAGCRARELATWQRVRAGKQRQSVRQRRRRRRRRHGEERRGLWSNGQRWCGQEER</sequence>
<dbReference type="GO" id="GO:0005634">
    <property type="term" value="C:nucleus"/>
    <property type="evidence" value="ECO:0007669"/>
    <property type="project" value="TreeGrafter"/>
</dbReference>
<dbReference type="GO" id="GO:0006357">
    <property type="term" value="P:regulation of transcription by RNA polymerase II"/>
    <property type="evidence" value="ECO:0007669"/>
    <property type="project" value="TreeGrafter"/>
</dbReference>
<dbReference type="Proteomes" id="UP000034805">
    <property type="component" value="Unassembled WGS sequence"/>
</dbReference>
<gene>
    <name evidence="2" type="ORF">Z043_112298</name>
</gene>
<feature type="compositionally biased region" description="Basic residues" evidence="1">
    <location>
        <begin position="144"/>
        <end position="162"/>
    </location>
</feature>
<feature type="region of interest" description="Disordered" evidence="1">
    <location>
        <begin position="47"/>
        <end position="183"/>
    </location>
</feature>
<dbReference type="AlphaFoldDB" id="A0A0P7U4D6"/>
<dbReference type="EMBL" id="JARO02004182">
    <property type="protein sequence ID" value="KPP68980.1"/>
    <property type="molecule type" value="Genomic_DNA"/>
</dbReference>
<accession>A0A0P7U4D6</accession>
<feature type="region of interest" description="Disordered" evidence="1">
    <location>
        <begin position="1"/>
        <end position="27"/>
    </location>
</feature>
<dbReference type="PANTHER" id="PTHR21564">
    <property type="entry name" value="BRAKELESS PROTEIN"/>
    <property type="match status" value="1"/>
</dbReference>